<dbReference type="EMBL" id="OU898278">
    <property type="protein sequence ID" value="CAH1275529.1"/>
    <property type="molecule type" value="Genomic_DNA"/>
</dbReference>
<evidence type="ECO:0000256" key="1">
    <source>
        <dbReference type="ARBA" id="ARBA00004613"/>
    </source>
</evidence>
<keyword evidence="9" id="KW-0732">Signal</keyword>
<keyword evidence="3" id="KW-0929">Antimicrobial</keyword>
<evidence type="ECO:0000256" key="8">
    <source>
        <dbReference type="ARBA" id="ARBA00023157"/>
    </source>
</evidence>
<keyword evidence="8" id="KW-1015">Disulfide bond</keyword>
<feature type="signal peptide" evidence="9">
    <location>
        <begin position="1"/>
        <end position="19"/>
    </location>
</feature>
<keyword evidence="5" id="KW-0391">Immunity</keyword>
<organism evidence="11 12">
    <name type="scientific">Diabrotica balteata</name>
    <name type="common">Banded cucumber beetle</name>
    <dbReference type="NCBI Taxonomy" id="107213"/>
    <lineage>
        <taxon>Eukaryota</taxon>
        <taxon>Metazoa</taxon>
        <taxon>Ecdysozoa</taxon>
        <taxon>Arthropoda</taxon>
        <taxon>Hexapoda</taxon>
        <taxon>Insecta</taxon>
        <taxon>Pterygota</taxon>
        <taxon>Neoptera</taxon>
        <taxon>Endopterygota</taxon>
        <taxon>Coleoptera</taxon>
        <taxon>Polyphaga</taxon>
        <taxon>Cucujiformia</taxon>
        <taxon>Chrysomeloidea</taxon>
        <taxon>Chrysomelidae</taxon>
        <taxon>Galerucinae</taxon>
        <taxon>Diabroticina</taxon>
        <taxon>Diabroticites</taxon>
        <taxon>Diabrotica</taxon>
    </lineage>
</organism>
<evidence type="ECO:0000256" key="7">
    <source>
        <dbReference type="ARBA" id="ARBA00023022"/>
    </source>
</evidence>
<reference evidence="11" key="1">
    <citation type="submission" date="2022-01" db="EMBL/GenBank/DDBJ databases">
        <authorList>
            <person name="King R."/>
        </authorList>
    </citation>
    <scope>NUCLEOTIDE SEQUENCE</scope>
</reference>
<proteinExistence type="predicted"/>
<protein>
    <recommendedName>
        <fullName evidence="10">Invertebrate defensins family profile domain-containing protein</fullName>
    </recommendedName>
</protein>
<evidence type="ECO:0000256" key="2">
    <source>
        <dbReference type="ARBA" id="ARBA00022525"/>
    </source>
</evidence>
<feature type="chain" id="PRO_5040652785" description="Invertebrate defensins family profile domain-containing protein" evidence="9">
    <location>
        <begin position="20"/>
        <end position="80"/>
    </location>
</feature>
<dbReference type="Gene3D" id="3.30.30.10">
    <property type="entry name" value="Knottin, scorpion toxin-like"/>
    <property type="match status" value="1"/>
</dbReference>
<accession>A0A9N9XAC2</accession>
<evidence type="ECO:0000256" key="4">
    <source>
        <dbReference type="ARBA" id="ARBA00022588"/>
    </source>
</evidence>
<dbReference type="GO" id="GO:0045087">
    <property type="term" value="P:innate immune response"/>
    <property type="evidence" value="ECO:0007669"/>
    <property type="project" value="UniProtKB-KW"/>
</dbReference>
<dbReference type="EMBL" id="OU898278">
    <property type="protein sequence ID" value="CAG9831286.1"/>
    <property type="molecule type" value="Genomic_DNA"/>
</dbReference>
<keyword evidence="7" id="KW-0044">Antibiotic</keyword>
<feature type="domain" description="Invertebrate defensins family profile" evidence="10">
    <location>
        <begin position="50"/>
        <end position="80"/>
    </location>
</feature>
<keyword evidence="4" id="KW-0399">Innate immunity</keyword>
<dbReference type="PANTHER" id="PTHR13645">
    <property type="entry name" value="DEFENSIN"/>
    <property type="match status" value="1"/>
</dbReference>
<evidence type="ECO:0000256" key="5">
    <source>
        <dbReference type="ARBA" id="ARBA00022859"/>
    </source>
</evidence>
<evidence type="ECO:0000256" key="3">
    <source>
        <dbReference type="ARBA" id="ARBA00022529"/>
    </source>
</evidence>
<dbReference type="Pfam" id="PF01097">
    <property type="entry name" value="Defensin_2"/>
    <property type="match status" value="1"/>
</dbReference>
<dbReference type="GO" id="GO:0042742">
    <property type="term" value="P:defense response to bacterium"/>
    <property type="evidence" value="ECO:0007669"/>
    <property type="project" value="UniProtKB-KW"/>
</dbReference>
<dbReference type="InterPro" id="IPR001542">
    <property type="entry name" value="Defensin_invertebrate/fungal"/>
</dbReference>
<dbReference type="OrthoDB" id="10038290at2759"/>
<dbReference type="GO" id="GO:0005615">
    <property type="term" value="C:extracellular space"/>
    <property type="evidence" value="ECO:0007669"/>
    <property type="project" value="TreeGrafter"/>
</dbReference>
<dbReference type="AlphaFoldDB" id="A0A9N9XAC2"/>
<evidence type="ECO:0000313" key="12">
    <source>
        <dbReference type="Proteomes" id="UP001153709"/>
    </source>
</evidence>
<dbReference type="InterPro" id="IPR036574">
    <property type="entry name" value="Scorpion_toxin-like_sf"/>
</dbReference>
<keyword evidence="2" id="KW-0964">Secreted</keyword>
<gene>
    <name evidence="11" type="ORF">DIABBA_LOCUS4891</name>
</gene>
<name>A0A9N9XAC2_DIABA</name>
<keyword evidence="12" id="KW-1185">Reference proteome</keyword>
<comment type="subcellular location">
    <subcellularLocation>
        <location evidence="1">Secreted</location>
    </subcellularLocation>
</comment>
<dbReference type="Proteomes" id="UP001153709">
    <property type="component" value="Chromosome 3"/>
</dbReference>
<evidence type="ECO:0000259" key="10">
    <source>
        <dbReference type="Pfam" id="PF01097"/>
    </source>
</evidence>
<evidence type="ECO:0000256" key="6">
    <source>
        <dbReference type="ARBA" id="ARBA00022940"/>
    </source>
</evidence>
<dbReference type="GO" id="GO:0006959">
    <property type="term" value="P:humoral immune response"/>
    <property type="evidence" value="ECO:0007669"/>
    <property type="project" value="TreeGrafter"/>
</dbReference>
<keyword evidence="6" id="KW-0211">Defensin</keyword>
<evidence type="ECO:0000313" key="11">
    <source>
        <dbReference type="EMBL" id="CAG9831286.1"/>
    </source>
</evidence>
<dbReference type="SUPFAM" id="SSF57095">
    <property type="entry name" value="Scorpion toxin-like"/>
    <property type="match status" value="1"/>
</dbReference>
<evidence type="ECO:0000256" key="9">
    <source>
        <dbReference type="SAM" id="SignalP"/>
    </source>
</evidence>
<dbReference type="PANTHER" id="PTHR13645:SF0">
    <property type="entry name" value="DEFENSIN"/>
    <property type="match status" value="1"/>
</dbReference>
<sequence length="80" mass="8800">MKSVRVVVLIGILIATVIAAPLVDEDISDDHIRVKRLTCEVLGSVNVANVQLNDAPCYLKCKLKNRPGGYCDSTKKCRCR</sequence>